<dbReference type="Proteomes" id="UP001164250">
    <property type="component" value="Chromosome 13"/>
</dbReference>
<keyword evidence="2" id="KW-1185">Reference proteome</keyword>
<reference evidence="2" key="1">
    <citation type="journal article" date="2023" name="G3 (Bethesda)">
        <title>Genome assembly and association tests identify interacting loci associated with vigor, precocity, and sex in interspecific pistachio rootstocks.</title>
        <authorList>
            <person name="Palmer W."/>
            <person name="Jacygrad E."/>
            <person name="Sagayaradj S."/>
            <person name="Cavanaugh K."/>
            <person name="Han R."/>
            <person name="Bertier L."/>
            <person name="Beede B."/>
            <person name="Kafkas S."/>
            <person name="Golino D."/>
            <person name="Preece J."/>
            <person name="Michelmore R."/>
        </authorList>
    </citation>
    <scope>NUCLEOTIDE SEQUENCE [LARGE SCALE GENOMIC DNA]</scope>
</reference>
<sequence length="202" mass="21611">MPEFSVLLHTKCASGLIFFVILIVVDLKVCGILEENARDRDSNDQRHESRSPSFAQGSVLVPRNASPFLKLGLITMGKDTTSSSWLSLNSCAPGHPARTKHKNTGGTISEAPSAKDIASPANRSFKKTTPTMKKVAEQKDATVVAQQLSLSPTVGSQGSVHCQTRTSLNIGTTMRTSTVRLNEAVGVPCTGFCCHLSQLANE</sequence>
<accession>A0ACC0ZZL3</accession>
<organism evidence="1 2">
    <name type="scientific">Pistacia atlantica</name>
    <dbReference type="NCBI Taxonomy" id="434234"/>
    <lineage>
        <taxon>Eukaryota</taxon>
        <taxon>Viridiplantae</taxon>
        <taxon>Streptophyta</taxon>
        <taxon>Embryophyta</taxon>
        <taxon>Tracheophyta</taxon>
        <taxon>Spermatophyta</taxon>
        <taxon>Magnoliopsida</taxon>
        <taxon>eudicotyledons</taxon>
        <taxon>Gunneridae</taxon>
        <taxon>Pentapetalae</taxon>
        <taxon>rosids</taxon>
        <taxon>malvids</taxon>
        <taxon>Sapindales</taxon>
        <taxon>Anacardiaceae</taxon>
        <taxon>Pistacia</taxon>
    </lineage>
</organism>
<protein>
    <submittedName>
        <fullName evidence="1">Uncharacterized protein</fullName>
    </submittedName>
</protein>
<gene>
    <name evidence="1" type="ORF">Patl1_24663</name>
</gene>
<evidence type="ECO:0000313" key="1">
    <source>
        <dbReference type="EMBL" id="KAJ0079470.1"/>
    </source>
</evidence>
<proteinExistence type="predicted"/>
<comment type="caution">
    <text evidence="1">The sequence shown here is derived from an EMBL/GenBank/DDBJ whole genome shotgun (WGS) entry which is preliminary data.</text>
</comment>
<dbReference type="EMBL" id="CM047909">
    <property type="protein sequence ID" value="KAJ0079470.1"/>
    <property type="molecule type" value="Genomic_DNA"/>
</dbReference>
<evidence type="ECO:0000313" key="2">
    <source>
        <dbReference type="Proteomes" id="UP001164250"/>
    </source>
</evidence>
<name>A0ACC0ZZL3_9ROSI</name>